<dbReference type="InterPro" id="IPR011990">
    <property type="entry name" value="TPR-like_helical_dom_sf"/>
</dbReference>
<proteinExistence type="predicted"/>
<gene>
    <name evidence="5" type="ORF">PHATRDRAFT_47287</name>
</gene>
<dbReference type="PaxDb" id="2850-Phatr47287"/>
<dbReference type="SUPFAM" id="SSF48452">
    <property type="entry name" value="TPR-like"/>
    <property type="match status" value="2"/>
</dbReference>
<evidence type="ECO:0000256" key="2">
    <source>
        <dbReference type="ARBA" id="ARBA00022803"/>
    </source>
</evidence>
<keyword evidence="6" id="KW-1185">Reference proteome</keyword>
<evidence type="ECO:0000256" key="3">
    <source>
        <dbReference type="PROSITE-ProRule" id="PRU00339"/>
    </source>
</evidence>
<dbReference type="AlphaFoldDB" id="B7G3V5"/>
<dbReference type="PANTHER" id="PTHR45641:SF19">
    <property type="entry name" value="NEPHROCYSTIN-3"/>
    <property type="match status" value="1"/>
</dbReference>
<reference evidence="5 6" key="1">
    <citation type="journal article" date="2008" name="Nature">
        <title>The Phaeodactylum genome reveals the evolutionary history of diatom genomes.</title>
        <authorList>
            <person name="Bowler C."/>
            <person name="Allen A.E."/>
            <person name="Badger J.H."/>
            <person name="Grimwood J."/>
            <person name="Jabbari K."/>
            <person name="Kuo A."/>
            <person name="Maheswari U."/>
            <person name="Martens C."/>
            <person name="Maumus F."/>
            <person name="Otillar R.P."/>
            <person name="Rayko E."/>
            <person name="Salamov A."/>
            <person name="Vandepoele K."/>
            <person name="Beszteri B."/>
            <person name="Gruber A."/>
            <person name="Heijde M."/>
            <person name="Katinka M."/>
            <person name="Mock T."/>
            <person name="Valentin K."/>
            <person name="Verret F."/>
            <person name="Berges J.A."/>
            <person name="Brownlee C."/>
            <person name="Cadoret J.P."/>
            <person name="Chiovitti A."/>
            <person name="Choi C.J."/>
            <person name="Coesel S."/>
            <person name="De Martino A."/>
            <person name="Detter J.C."/>
            <person name="Durkin C."/>
            <person name="Falciatore A."/>
            <person name="Fournet J."/>
            <person name="Haruta M."/>
            <person name="Huysman M.J."/>
            <person name="Jenkins B.D."/>
            <person name="Jiroutova K."/>
            <person name="Jorgensen R.E."/>
            <person name="Joubert Y."/>
            <person name="Kaplan A."/>
            <person name="Kroger N."/>
            <person name="Kroth P.G."/>
            <person name="La Roche J."/>
            <person name="Lindquist E."/>
            <person name="Lommer M."/>
            <person name="Martin-Jezequel V."/>
            <person name="Lopez P.J."/>
            <person name="Lucas S."/>
            <person name="Mangogna M."/>
            <person name="McGinnis K."/>
            <person name="Medlin L.K."/>
            <person name="Montsant A."/>
            <person name="Oudot-Le Secq M.P."/>
            <person name="Napoli C."/>
            <person name="Obornik M."/>
            <person name="Parker M.S."/>
            <person name="Petit J.L."/>
            <person name="Porcel B.M."/>
            <person name="Poulsen N."/>
            <person name="Robison M."/>
            <person name="Rychlewski L."/>
            <person name="Rynearson T.A."/>
            <person name="Schmutz J."/>
            <person name="Shapiro H."/>
            <person name="Siaut M."/>
            <person name="Stanley M."/>
            <person name="Sussman M.R."/>
            <person name="Taylor A.R."/>
            <person name="Vardi A."/>
            <person name="von Dassow P."/>
            <person name="Vyverman W."/>
            <person name="Willis A."/>
            <person name="Wyrwicz L.S."/>
            <person name="Rokhsar D.S."/>
            <person name="Weissenbach J."/>
            <person name="Armbrust E.V."/>
            <person name="Green B.R."/>
            <person name="Van de Peer Y."/>
            <person name="Grigoriev I.V."/>
        </authorList>
    </citation>
    <scope>NUCLEOTIDE SEQUENCE [LARGE SCALE GENOMIC DNA]</scope>
    <source>
        <strain evidence="5 6">CCAP 1055/1</strain>
    </source>
</reference>
<organism evidence="5 6">
    <name type="scientific">Phaeodactylum tricornutum (strain CCAP 1055/1)</name>
    <dbReference type="NCBI Taxonomy" id="556484"/>
    <lineage>
        <taxon>Eukaryota</taxon>
        <taxon>Sar</taxon>
        <taxon>Stramenopiles</taxon>
        <taxon>Ochrophyta</taxon>
        <taxon>Bacillariophyta</taxon>
        <taxon>Bacillariophyceae</taxon>
        <taxon>Bacillariophycidae</taxon>
        <taxon>Naviculales</taxon>
        <taxon>Phaeodactylaceae</taxon>
        <taxon>Phaeodactylum</taxon>
    </lineage>
</organism>
<feature type="region of interest" description="Disordered" evidence="4">
    <location>
        <begin position="110"/>
        <end position="136"/>
    </location>
</feature>
<feature type="region of interest" description="Disordered" evidence="4">
    <location>
        <begin position="27"/>
        <end position="53"/>
    </location>
</feature>
<dbReference type="OrthoDB" id="1658288at2759"/>
<dbReference type="SMART" id="SM00028">
    <property type="entry name" value="TPR"/>
    <property type="match status" value="5"/>
</dbReference>
<dbReference type="KEGG" id="pti:PHATRDRAFT_47287"/>
<evidence type="ECO:0000256" key="4">
    <source>
        <dbReference type="SAM" id="MobiDB-lite"/>
    </source>
</evidence>
<evidence type="ECO:0000313" key="6">
    <source>
        <dbReference type="Proteomes" id="UP000000759"/>
    </source>
</evidence>
<dbReference type="Proteomes" id="UP000000759">
    <property type="component" value="Chromosome 13"/>
</dbReference>
<dbReference type="STRING" id="556484.B7G3V5"/>
<dbReference type="Pfam" id="PF13374">
    <property type="entry name" value="TPR_10"/>
    <property type="match status" value="3"/>
</dbReference>
<evidence type="ECO:0000256" key="1">
    <source>
        <dbReference type="ARBA" id="ARBA00022737"/>
    </source>
</evidence>
<dbReference type="PROSITE" id="PS50005">
    <property type="entry name" value="TPR"/>
    <property type="match status" value="1"/>
</dbReference>
<name>B7G3V5_PHATC</name>
<dbReference type="InterPro" id="IPR019734">
    <property type="entry name" value="TPR_rpt"/>
</dbReference>
<reference evidence="6" key="2">
    <citation type="submission" date="2008-08" db="EMBL/GenBank/DDBJ databases">
        <authorList>
            <consortium name="Diatom Consortium"/>
            <person name="Grigoriev I."/>
            <person name="Grimwood J."/>
            <person name="Kuo A."/>
            <person name="Otillar R.P."/>
            <person name="Salamov A."/>
            <person name="Detter J.C."/>
            <person name="Lindquist E."/>
            <person name="Shapiro H."/>
            <person name="Lucas S."/>
            <person name="Glavina del Rio T."/>
            <person name="Pitluck S."/>
            <person name="Rokhsar D."/>
            <person name="Bowler C."/>
        </authorList>
    </citation>
    <scope>GENOME REANNOTATION</scope>
    <source>
        <strain evidence="6">CCAP 1055/1</strain>
    </source>
</reference>
<protein>
    <submittedName>
        <fullName evidence="5">Uncharacterized protein</fullName>
    </submittedName>
</protein>
<dbReference type="PANTHER" id="PTHR45641">
    <property type="entry name" value="TETRATRICOPEPTIDE REPEAT PROTEIN (AFU_ORTHOLOGUE AFUA_6G03870)"/>
    <property type="match status" value="1"/>
</dbReference>
<dbReference type="Gene3D" id="1.25.40.10">
    <property type="entry name" value="Tetratricopeptide repeat domain"/>
    <property type="match status" value="3"/>
</dbReference>
<keyword evidence="1" id="KW-0677">Repeat</keyword>
<dbReference type="RefSeq" id="XP_002181504.1">
    <property type="nucleotide sequence ID" value="XM_002181468.1"/>
</dbReference>
<evidence type="ECO:0000313" key="5">
    <source>
        <dbReference type="EMBL" id="EEC46718.1"/>
    </source>
</evidence>
<dbReference type="HOGENOM" id="CLU_388066_0_0_1"/>
<dbReference type="eggNOG" id="ENOG502TNBI">
    <property type="taxonomic scope" value="Eukaryota"/>
</dbReference>
<accession>B7G3V5</accession>
<dbReference type="InParanoid" id="B7G3V5"/>
<keyword evidence="2 3" id="KW-0802">TPR repeat</keyword>
<sequence length="712" mass="79954">MTRSPEVMRNLDESLVQILPKEKSSDFLSFLNENRQPGTPDKQHPPHAGTFTIYSREAPSNFPSFEEKNDNGDDAAYEEMTAYIRNSRSVQLPKWNSTPEVLVPLAPSNAHRKPRSRLRGTTIQPSLPSLDEKKPLSPTLLDKERKDWVCSASLVVQSKSSNVRRRRLRRTSSKNGKHLVSTFGSKVSPSTASGVPPMKKLTRALCVEKLEQHALFLAATGHEEKAISLHNDALLVNQAELAQIERHLQHAQNRHPASVESISDRLYEDCISVTQSVGNIRTKMAILFDRMGDIEGATFYFAQGDFCASQRHAEHMLIQLLNERKHLINEIQKKARAVLQLETDSLGTGHPQVADTLSFLGTITLEQNDPNAALQLLIKAVSITKHALGTKHPHTGLKLLQTAKISMQVAPPDVEKSLDYFMQAIYTLQYSKAHAHVVGYTMNDVAIMRIQRHEFPAALALLYEALAFYKKAYKELNEGDIKLINIQIWRNIAECTSQMQDFDKASEALLMALRIQREARKLCNVSKHSVHIPLSDDASIAESLCRLGKAYVGAGQYVEALTVYEEALLMHREKVTEAHPSVSKSTHPELPARLDQLANALFHVGETHYAIGAFDTALDYYNESMQKRLISDSHRPENRINMVHCAMCLVGIGSIHARKSNFQDALRTFSDAMSWSEAHGLKENHPIATMIRIRIEETKVKVLERQSSRNAL</sequence>
<feature type="repeat" description="TPR" evidence="3">
    <location>
        <begin position="541"/>
        <end position="574"/>
    </location>
</feature>
<dbReference type="EMBL" id="CM000615">
    <property type="protein sequence ID" value="EEC46718.1"/>
    <property type="molecule type" value="Genomic_DNA"/>
</dbReference>
<dbReference type="GeneID" id="7202370"/>